<feature type="transmembrane region" description="Helical" evidence="1">
    <location>
        <begin position="48"/>
        <end position="65"/>
    </location>
</feature>
<proteinExistence type="predicted"/>
<accession>A0ABS4GX62</accession>
<feature type="transmembrane region" description="Helical" evidence="1">
    <location>
        <begin position="20"/>
        <end position="36"/>
    </location>
</feature>
<keyword evidence="1" id="KW-0812">Transmembrane</keyword>
<comment type="caution">
    <text evidence="2">The sequence shown here is derived from an EMBL/GenBank/DDBJ whole genome shotgun (WGS) entry which is preliminary data.</text>
</comment>
<dbReference type="RefSeq" id="WP_209812841.1">
    <property type="nucleotide sequence ID" value="NZ_JAGGKT010000030.1"/>
</dbReference>
<dbReference type="EMBL" id="JAGGKT010000030">
    <property type="protein sequence ID" value="MBP1934865.1"/>
    <property type="molecule type" value="Genomic_DNA"/>
</dbReference>
<dbReference type="Proteomes" id="UP001519343">
    <property type="component" value="Unassembled WGS sequence"/>
</dbReference>
<evidence type="ECO:0000313" key="3">
    <source>
        <dbReference type="Proteomes" id="UP001519343"/>
    </source>
</evidence>
<keyword evidence="1" id="KW-1133">Transmembrane helix</keyword>
<sequence length="142" mass="16715">MERLIYKLKRFWTLEDFHGIRAFILIFIATVTYFYHDNVTPHVFSEGLFYSAIVWVGYFLLFFFSKGKLVTRDIKDQIYKFIQESKEGKHDPVVVQELSERYIDILDKFKDAEANEMIQTLSGIQQGARVINKRNSETTAST</sequence>
<organism evidence="2 3">
    <name type="scientific">Ammoniphilus resinae</name>
    <dbReference type="NCBI Taxonomy" id="861532"/>
    <lineage>
        <taxon>Bacteria</taxon>
        <taxon>Bacillati</taxon>
        <taxon>Bacillota</taxon>
        <taxon>Bacilli</taxon>
        <taxon>Bacillales</taxon>
        <taxon>Paenibacillaceae</taxon>
        <taxon>Aneurinibacillus group</taxon>
        <taxon>Ammoniphilus</taxon>
    </lineage>
</organism>
<evidence type="ECO:0000256" key="1">
    <source>
        <dbReference type="SAM" id="Phobius"/>
    </source>
</evidence>
<protein>
    <submittedName>
        <fullName evidence="2">Uncharacterized protein</fullName>
    </submittedName>
</protein>
<gene>
    <name evidence="2" type="ORF">J2Z37_004885</name>
</gene>
<reference evidence="2 3" key="1">
    <citation type="submission" date="2021-03" db="EMBL/GenBank/DDBJ databases">
        <title>Genomic Encyclopedia of Type Strains, Phase IV (KMG-IV): sequencing the most valuable type-strain genomes for metagenomic binning, comparative biology and taxonomic classification.</title>
        <authorList>
            <person name="Goeker M."/>
        </authorList>
    </citation>
    <scope>NUCLEOTIDE SEQUENCE [LARGE SCALE GENOMIC DNA]</scope>
    <source>
        <strain evidence="2 3">DSM 24738</strain>
    </source>
</reference>
<evidence type="ECO:0000313" key="2">
    <source>
        <dbReference type="EMBL" id="MBP1934865.1"/>
    </source>
</evidence>
<name>A0ABS4GX62_9BACL</name>
<keyword evidence="1" id="KW-0472">Membrane</keyword>
<keyword evidence="3" id="KW-1185">Reference proteome</keyword>